<dbReference type="SUPFAM" id="SSF46934">
    <property type="entry name" value="UBA-like"/>
    <property type="match status" value="1"/>
</dbReference>
<name>D3PAD9_DEFDS</name>
<evidence type="ECO:0000259" key="8">
    <source>
        <dbReference type="Pfam" id="PF00889"/>
    </source>
</evidence>
<evidence type="ECO:0000256" key="6">
    <source>
        <dbReference type="RuleBase" id="RU000642"/>
    </source>
</evidence>
<sequence>MAQITAALVKELREKTGAGMMDCKKALQETDGNIEKAIEYLRKKGLADAAKKAGRVAAEGLVASYIHGGGKIGVLVEINCETDFVARTDEFKELCHDIAMHICASNPLYVSKEEVPQEVIDKEKEIYIAKAKEQGKPDHIIEKIVEGQVRKYLESICLLDQPFVKNPDLTVSQYIAEKIAKIGENIKVRRFVRYQLGEGIEKKQENFVEEVMKQAKGN</sequence>
<dbReference type="KEGG" id="ddf:DEFDS_0050"/>
<keyword evidence="10" id="KW-1185">Reference proteome</keyword>
<comment type="function">
    <text evidence="5 6">Associates with the EF-Tu.GDP complex and induces the exchange of GDP to GTP. It remains bound to the aminoacyl-tRNA.EF-Tu.GTP complex up to the GTP hydrolysis stage on the ribosome.</text>
</comment>
<dbReference type="SUPFAM" id="SSF54713">
    <property type="entry name" value="Elongation factor Ts (EF-Ts), dimerisation domain"/>
    <property type="match status" value="1"/>
</dbReference>
<evidence type="ECO:0000313" key="9">
    <source>
        <dbReference type="EMBL" id="BAI79562.1"/>
    </source>
</evidence>
<dbReference type="eggNOG" id="COG0264">
    <property type="taxonomic scope" value="Bacteria"/>
</dbReference>
<dbReference type="PROSITE" id="PS01126">
    <property type="entry name" value="EF_TS_1"/>
    <property type="match status" value="1"/>
</dbReference>
<evidence type="ECO:0000256" key="2">
    <source>
        <dbReference type="ARBA" id="ARBA00016956"/>
    </source>
</evidence>
<evidence type="ECO:0000313" key="10">
    <source>
        <dbReference type="Proteomes" id="UP000001520"/>
    </source>
</evidence>
<dbReference type="Gene3D" id="1.10.286.20">
    <property type="match status" value="1"/>
</dbReference>
<feature type="region of interest" description="Involved in Mg(2+) ion dislocation from EF-Tu" evidence="5">
    <location>
        <begin position="82"/>
        <end position="85"/>
    </location>
</feature>
<dbReference type="PROSITE" id="PS01127">
    <property type="entry name" value="EF_TS_2"/>
    <property type="match status" value="1"/>
</dbReference>
<dbReference type="HAMAP" id="MF_00050">
    <property type="entry name" value="EF_Ts"/>
    <property type="match status" value="1"/>
</dbReference>
<reference evidence="9 10" key="1">
    <citation type="journal article" date="2010" name="DNA Res.">
        <title>Bacterial lifestyle in a deep-sea hydrothermal vent chimney revealed by the genome sequence of the thermophilic bacterium Deferribacter desulfuricans SSM1.</title>
        <authorList>
            <person name="Takaki Y."/>
            <person name="Shimamura S."/>
            <person name="Nakagawa S."/>
            <person name="Fukuhara Y."/>
            <person name="Horikawa H."/>
            <person name="Ankai A."/>
            <person name="Harada T."/>
            <person name="Hosoyama A."/>
            <person name="Oguchi A."/>
            <person name="Fukui S."/>
            <person name="Fujita N."/>
            <person name="Takami H."/>
            <person name="Takai K."/>
        </authorList>
    </citation>
    <scope>NUCLEOTIDE SEQUENCE [LARGE SCALE GENOMIC DNA]</scope>
    <source>
        <strain evidence="10">DSM 14783 / JCM 11476 / NBRC 101012 / SSM1</strain>
    </source>
</reference>
<dbReference type="FunFam" id="1.10.286.20:FF:000001">
    <property type="entry name" value="Elongation factor Ts"/>
    <property type="match status" value="1"/>
</dbReference>
<dbReference type="InterPro" id="IPR009060">
    <property type="entry name" value="UBA-like_sf"/>
</dbReference>
<dbReference type="RefSeq" id="WP_013006810.1">
    <property type="nucleotide sequence ID" value="NC_013939.1"/>
</dbReference>
<dbReference type="InterPro" id="IPR036402">
    <property type="entry name" value="EF-Ts_dimer_sf"/>
</dbReference>
<dbReference type="CDD" id="cd14275">
    <property type="entry name" value="UBA_EF-Ts"/>
    <property type="match status" value="1"/>
</dbReference>
<accession>D3PAD9</accession>
<dbReference type="InterPro" id="IPR001816">
    <property type="entry name" value="Transl_elong_EFTs/EF1B"/>
</dbReference>
<protein>
    <recommendedName>
        <fullName evidence="2 5">Elongation factor Ts</fullName>
        <shortName evidence="5">EF-Ts</shortName>
    </recommendedName>
</protein>
<evidence type="ECO:0000256" key="4">
    <source>
        <dbReference type="ARBA" id="ARBA00022917"/>
    </source>
</evidence>
<dbReference type="GO" id="GO:0005737">
    <property type="term" value="C:cytoplasm"/>
    <property type="evidence" value="ECO:0007669"/>
    <property type="project" value="UniProtKB-SubCell"/>
</dbReference>
<dbReference type="InterPro" id="IPR018101">
    <property type="entry name" value="Transl_elong_Ts_CS"/>
</dbReference>
<dbReference type="EMBL" id="AP011529">
    <property type="protein sequence ID" value="BAI79562.1"/>
    <property type="molecule type" value="Genomic_DNA"/>
</dbReference>
<dbReference type="HOGENOM" id="CLU_047155_1_1_0"/>
<dbReference type="OrthoDB" id="9808348at2"/>
<evidence type="ECO:0000256" key="7">
    <source>
        <dbReference type="RuleBase" id="RU000643"/>
    </source>
</evidence>
<comment type="similarity">
    <text evidence="1 5 6">Belongs to the EF-Ts family.</text>
</comment>
<comment type="subcellular location">
    <subcellularLocation>
        <location evidence="5 7">Cytoplasm</location>
    </subcellularLocation>
</comment>
<evidence type="ECO:0000256" key="5">
    <source>
        <dbReference type="HAMAP-Rule" id="MF_00050"/>
    </source>
</evidence>
<dbReference type="NCBIfam" id="TIGR00116">
    <property type="entry name" value="tsf"/>
    <property type="match status" value="2"/>
</dbReference>
<feature type="domain" description="Translation elongation factor EFTs/EF1B dimerisation" evidence="8">
    <location>
        <begin position="53"/>
        <end position="198"/>
    </location>
</feature>
<dbReference type="PANTHER" id="PTHR11741:SF0">
    <property type="entry name" value="ELONGATION FACTOR TS, MITOCHONDRIAL"/>
    <property type="match status" value="1"/>
</dbReference>
<dbReference type="Pfam" id="PF00889">
    <property type="entry name" value="EF_TS"/>
    <property type="match status" value="1"/>
</dbReference>
<dbReference type="GO" id="GO:0003746">
    <property type="term" value="F:translation elongation factor activity"/>
    <property type="evidence" value="ECO:0007669"/>
    <property type="project" value="UniProtKB-UniRule"/>
</dbReference>
<dbReference type="Proteomes" id="UP000001520">
    <property type="component" value="Chromosome"/>
</dbReference>
<dbReference type="Gene3D" id="1.10.8.10">
    <property type="entry name" value="DNA helicase RuvA subunit, C-terminal domain"/>
    <property type="match status" value="1"/>
</dbReference>
<evidence type="ECO:0000256" key="3">
    <source>
        <dbReference type="ARBA" id="ARBA00022768"/>
    </source>
</evidence>
<dbReference type="STRING" id="639282.DEFDS_0050"/>
<keyword evidence="3 5" id="KW-0251">Elongation factor</keyword>
<dbReference type="FunFam" id="1.10.8.10:FF:000001">
    <property type="entry name" value="Elongation factor Ts"/>
    <property type="match status" value="1"/>
</dbReference>
<dbReference type="InterPro" id="IPR014039">
    <property type="entry name" value="Transl_elong_EFTs/EF1B_dimer"/>
</dbReference>
<proteinExistence type="inferred from homology"/>
<dbReference type="Gene3D" id="3.30.479.20">
    <property type="entry name" value="Elongation factor Ts, dimerisation domain"/>
    <property type="match status" value="1"/>
</dbReference>
<dbReference type="AlphaFoldDB" id="D3PAD9"/>
<keyword evidence="5" id="KW-0963">Cytoplasm</keyword>
<gene>
    <name evidence="5 9" type="primary">tsf</name>
    <name evidence="9" type="ordered locus">DEFDS_0050</name>
</gene>
<dbReference type="PANTHER" id="PTHR11741">
    <property type="entry name" value="ELONGATION FACTOR TS"/>
    <property type="match status" value="1"/>
</dbReference>
<organism evidence="9 10">
    <name type="scientific">Deferribacter desulfuricans (strain DSM 14783 / JCM 11476 / NBRC 101012 / SSM1)</name>
    <dbReference type="NCBI Taxonomy" id="639282"/>
    <lineage>
        <taxon>Bacteria</taxon>
        <taxon>Pseudomonadati</taxon>
        <taxon>Deferribacterota</taxon>
        <taxon>Deferribacteres</taxon>
        <taxon>Deferribacterales</taxon>
        <taxon>Deferribacteraceae</taxon>
        <taxon>Deferribacter</taxon>
    </lineage>
</organism>
<evidence type="ECO:0000256" key="1">
    <source>
        <dbReference type="ARBA" id="ARBA00005532"/>
    </source>
</evidence>
<keyword evidence="4 5" id="KW-0648">Protein biosynthesis</keyword>